<evidence type="ECO:0000313" key="1">
    <source>
        <dbReference type="EMBL" id="MFC6590933.1"/>
    </source>
</evidence>
<organism evidence="1 2">
    <name type="scientific">Deinococcus lacus</name>
    <dbReference type="NCBI Taxonomy" id="392561"/>
    <lineage>
        <taxon>Bacteria</taxon>
        <taxon>Thermotogati</taxon>
        <taxon>Deinococcota</taxon>
        <taxon>Deinococci</taxon>
        <taxon>Deinococcales</taxon>
        <taxon>Deinococcaceae</taxon>
        <taxon>Deinococcus</taxon>
    </lineage>
</organism>
<name>A0ABW1Y9Q9_9DEIO</name>
<protein>
    <submittedName>
        <fullName evidence="1">Uncharacterized protein</fullName>
    </submittedName>
</protein>
<accession>A0ABW1Y9Q9</accession>
<proteinExistence type="predicted"/>
<sequence length="115" mass="12462">MAEVTYVQGDEMAGMRQLWVGKMHGLPSDEAVQHFGRAAAQDYQQWAASPAYAAWVKQQPPAPRFGFSQDCRVFIQQPLPAGITSCTQGPGPADGPAITVRLANGQILNFDIPSF</sequence>
<reference evidence="2" key="1">
    <citation type="journal article" date="2019" name="Int. J. Syst. Evol. Microbiol.">
        <title>The Global Catalogue of Microorganisms (GCM) 10K type strain sequencing project: providing services to taxonomists for standard genome sequencing and annotation.</title>
        <authorList>
            <consortium name="The Broad Institute Genomics Platform"/>
            <consortium name="The Broad Institute Genome Sequencing Center for Infectious Disease"/>
            <person name="Wu L."/>
            <person name="Ma J."/>
        </authorList>
    </citation>
    <scope>NUCLEOTIDE SEQUENCE [LARGE SCALE GENOMIC DNA]</scope>
    <source>
        <strain evidence="2">CGMCC 1.15772</strain>
    </source>
</reference>
<comment type="caution">
    <text evidence="1">The sequence shown here is derived from an EMBL/GenBank/DDBJ whole genome shotgun (WGS) entry which is preliminary data.</text>
</comment>
<dbReference type="EMBL" id="JBHSWD010000001">
    <property type="protein sequence ID" value="MFC6590933.1"/>
    <property type="molecule type" value="Genomic_DNA"/>
</dbReference>
<dbReference type="RefSeq" id="WP_380081941.1">
    <property type="nucleotide sequence ID" value="NZ_JBHSWD010000001.1"/>
</dbReference>
<evidence type="ECO:0000313" key="2">
    <source>
        <dbReference type="Proteomes" id="UP001596297"/>
    </source>
</evidence>
<keyword evidence="2" id="KW-1185">Reference proteome</keyword>
<gene>
    <name evidence="1" type="ORF">ACFP81_02060</name>
</gene>
<dbReference type="Proteomes" id="UP001596297">
    <property type="component" value="Unassembled WGS sequence"/>
</dbReference>